<dbReference type="InterPro" id="IPR013154">
    <property type="entry name" value="ADH-like_N"/>
</dbReference>
<evidence type="ECO:0000256" key="1">
    <source>
        <dbReference type="ARBA" id="ARBA00001947"/>
    </source>
</evidence>
<gene>
    <name evidence="7" type="ORF">ETSY2_38275</name>
</gene>
<dbReference type="InterPro" id="IPR002328">
    <property type="entry name" value="ADH_Zn_CS"/>
</dbReference>
<keyword evidence="3" id="KW-0479">Metal-binding</keyword>
<dbReference type="Pfam" id="PF08240">
    <property type="entry name" value="ADH_N"/>
    <property type="match status" value="1"/>
</dbReference>
<dbReference type="GO" id="GO:0016491">
    <property type="term" value="F:oxidoreductase activity"/>
    <property type="evidence" value="ECO:0007669"/>
    <property type="project" value="UniProtKB-KW"/>
</dbReference>
<name>W4LS58_9BACT</name>
<protein>
    <recommendedName>
        <fullName evidence="6">Alcohol dehydrogenase-like N-terminal domain-containing protein</fullName>
    </recommendedName>
</protein>
<organism evidence="7 8">
    <name type="scientific">Candidatus Entotheonella gemina</name>
    <dbReference type="NCBI Taxonomy" id="1429439"/>
    <lineage>
        <taxon>Bacteria</taxon>
        <taxon>Pseudomonadati</taxon>
        <taxon>Nitrospinota/Tectimicrobiota group</taxon>
        <taxon>Candidatus Tectimicrobiota</taxon>
        <taxon>Candidatus Entotheonellia</taxon>
        <taxon>Candidatus Entotheonellales</taxon>
        <taxon>Candidatus Entotheonellaceae</taxon>
        <taxon>Candidatus Entotheonella</taxon>
    </lineage>
</organism>
<dbReference type="GO" id="GO:0008270">
    <property type="term" value="F:zinc ion binding"/>
    <property type="evidence" value="ECO:0007669"/>
    <property type="project" value="InterPro"/>
</dbReference>
<sequence>MALLALPEVMSAVRLHGPHDLRVEQVPTPGLPGPGQVLIRVAVTGICGSDLHTYKDARIGEVLVQQPLILGHEFGGVVEGAGPDAYDGHDQPLQPETRVAVDPAQPCHRCPMCEQGHPNLCRRLHFCGNYPDGGSLCQWMIMPARSCFPVPDSFSDDDVALLGTFGSGLTYP</sequence>
<evidence type="ECO:0000259" key="6">
    <source>
        <dbReference type="Pfam" id="PF08240"/>
    </source>
</evidence>
<dbReference type="PROSITE" id="PS00059">
    <property type="entry name" value="ADH_ZINC"/>
    <property type="match status" value="1"/>
</dbReference>
<keyword evidence="5" id="KW-0560">Oxidoreductase</keyword>
<evidence type="ECO:0000256" key="5">
    <source>
        <dbReference type="ARBA" id="ARBA00023002"/>
    </source>
</evidence>
<evidence type="ECO:0000256" key="4">
    <source>
        <dbReference type="ARBA" id="ARBA00022833"/>
    </source>
</evidence>
<evidence type="ECO:0000256" key="3">
    <source>
        <dbReference type="ARBA" id="ARBA00022723"/>
    </source>
</evidence>
<feature type="domain" description="Alcohol dehydrogenase-like N-terminal" evidence="6">
    <location>
        <begin position="33"/>
        <end position="152"/>
    </location>
</feature>
<comment type="caution">
    <text evidence="7">The sequence shown here is derived from an EMBL/GenBank/DDBJ whole genome shotgun (WGS) entry which is preliminary data.</text>
</comment>
<keyword evidence="4" id="KW-0862">Zinc</keyword>
<evidence type="ECO:0000313" key="7">
    <source>
        <dbReference type="EMBL" id="ETX00874.1"/>
    </source>
</evidence>
<reference evidence="7 8" key="1">
    <citation type="journal article" date="2014" name="Nature">
        <title>An environmental bacterial taxon with a large and distinct metabolic repertoire.</title>
        <authorList>
            <person name="Wilson M.C."/>
            <person name="Mori T."/>
            <person name="Ruckert C."/>
            <person name="Uria A.R."/>
            <person name="Helf M.J."/>
            <person name="Takada K."/>
            <person name="Gernert C."/>
            <person name="Steffens U.A."/>
            <person name="Heycke N."/>
            <person name="Schmitt S."/>
            <person name="Rinke C."/>
            <person name="Helfrich E.J."/>
            <person name="Brachmann A.O."/>
            <person name="Gurgui C."/>
            <person name="Wakimoto T."/>
            <person name="Kracht M."/>
            <person name="Crusemann M."/>
            <person name="Hentschel U."/>
            <person name="Abe I."/>
            <person name="Matsunaga S."/>
            <person name="Kalinowski J."/>
            <person name="Takeyama H."/>
            <person name="Piel J."/>
        </authorList>
    </citation>
    <scope>NUCLEOTIDE SEQUENCE [LARGE SCALE GENOMIC DNA]</scope>
    <source>
        <strain evidence="8">TSY2</strain>
    </source>
</reference>
<dbReference type="PANTHER" id="PTHR43161">
    <property type="entry name" value="SORBITOL DEHYDROGENASE"/>
    <property type="match status" value="1"/>
</dbReference>
<dbReference type="Gene3D" id="3.90.180.10">
    <property type="entry name" value="Medium-chain alcohol dehydrogenases, catalytic domain"/>
    <property type="match status" value="1"/>
</dbReference>
<evidence type="ECO:0000313" key="8">
    <source>
        <dbReference type="Proteomes" id="UP000019140"/>
    </source>
</evidence>
<evidence type="ECO:0000256" key="2">
    <source>
        <dbReference type="ARBA" id="ARBA00008072"/>
    </source>
</evidence>
<dbReference type="InterPro" id="IPR011032">
    <property type="entry name" value="GroES-like_sf"/>
</dbReference>
<comment type="similarity">
    <text evidence="2">Belongs to the zinc-containing alcohol dehydrogenase family.</text>
</comment>
<proteinExistence type="inferred from homology"/>
<keyword evidence="8" id="KW-1185">Reference proteome</keyword>
<accession>W4LS58</accession>
<dbReference type="EMBL" id="AZHX01001684">
    <property type="protein sequence ID" value="ETX00874.1"/>
    <property type="molecule type" value="Genomic_DNA"/>
</dbReference>
<comment type="cofactor">
    <cofactor evidence="1">
        <name>Zn(2+)</name>
        <dbReference type="ChEBI" id="CHEBI:29105"/>
    </cofactor>
</comment>
<dbReference type="Proteomes" id="UP000019140">
    <property type="component" value="Unassembled WGS sequence"/>
</dbReference>
<dbReference type="HOGENOM" id="CLU_026673_23_2_7"/>
<dbReference type="AlphaFoldDB" id="W4LS58"/>
<dbReference type="SUPFAM" id="SSF50129">
    <property type="entry name" value="GroES-like"/>
    <property type="match status" value="1"/>
</dbReference>